<comment type="catalytic activity">
    <reaction evidence="7">
        <text>hydrogencarbonate + H(+) = CO2 + H2O</text>
        <dbReference type="Rhea" id="RHEA:10748"/>
        <dbReference type="ChEBI" id="CHEBI:15377"/>
        <dbReference type="ChEBI" id="CHEBI:15378"/>
        <dbReference type="ChEBI" id="CHEBI:16526"/>
        <dbReference type="ChEBI" id="CHEBI:17544"/>
        <dbReference type="EC" id="4.2.1.1"/>
    </reaction>
</comment>
<dbReference type="SMART" id="SM01057">
    <property type="entry name" value="Carb_anhydrase"/>
    <property type="match status" value="1"/>
</dbReference>
<comment type="function">
    <text evidence="7">Reversible hydration of carbon dioxide.</text>
</comment>
<feature type="domain" description="Alpha-carbonic anhydrase" evidence="9">
    <location>
        <begin position="129"/>
        <end position="386"/>
    </location>
</feature>
<evidence type="ECO:0000313" key="10">
    <source>
        <dbReference type="EMBL" id="MBN3316917.1"/>
    </source>
</evidence>
<comment type="similarity">
    <text evidence="1 7">Belongs to the alpha-carbonic anhydrase family.</text>
</comment>
<evidence type="ECO:0000256" key="2">
    <source>
        <dbReference type="ARBA" id="ARBA00012925"/>
    </source>
</evidence>
<comment type="cofactor">
    <cofactor evidence="7">
        <name>Zn(2+)</name>
        <dbReference type="ChEBI" id="CHEBI:29105"/>
    </cofactor>
</comment>
<dbReference type="PANTHER" id="PTHR18952:SF200">
    <property type="entry name" value="CARBONIC ANHYDRASE"/>
    <property type="match status" value="1"/>
</dbReference>
<protein>
    <recommendedName>
        <fullName evidence="2 7">Carbonic anhydrase</fullName>
        <ecNumber evidence="2 7">4.2.1.1</ecNumber>
    </recommendedName>
</protein>
<organism evidence="10 11">
    <name type="scientific">Atractosteus spatula</name>
    <name type="common">Alligator gar</name>
    <name type="synonym">Lepisosteus spatula</name>
    <dbReference type="NCBI Taxonomy" id="7917"/>
    <lineage>
        <taxon>Eukaryota</taxon>
        <taxon>Metazoa</taxon>
        <taxon>Chordata</taxon>
        <taxon>Craniata</taxon>
        <taxon>Vertebrata</taxon>
        <taxon>Euteleostomi</taxon>
        <taxon>Actinopterygii</taxon>
        <taxon>Neopterygii</taxon>
        <taxon>Holostei</taxon>
        <taxon>Semionotiformes</taxon>
        <taxon>Lepisosteidae</taxon>
        <taxon>Atractosteus</taxon>
    </lineage>
</organism>
<dbReference type="GO" id="GO:0004089">
    <property type="term" value="F:carbonate dehydratase activity"/>
    <property type="evidence" value="ECO:0007669"/>
    <property type="project" value="UniProtKB-UniRule"/>
</dbReference>
<evidence type="ECO:0000256" key="6">
    <source>
        <dbReference type="ARBA" id="ARBA00023239"/>
    </source>
</evidence>
<dbReference type="EMBL" id="JAAWVO010032531">
    <property type="protein sequence ID" value="MBN3316917.1"/>
    <property type="molecule type" value="Genomic_DNA"/>
</dbReference>
<keyword evidence="5" id="KW-0325">Glycoprotein</keyword>
<dbReference type="GO" id="GO:0008270">
    <property type="term" value="F:zinc ion binding"/>
    <property type="evidence" value="ECO:0007669"/>
    <property type="project" value="UniProtKB-UniRule"/>
</dbReference>
<evidence type="ECO:0000259" key="9">
    <source>
        <dbReference type="PROSITE" id="PS51144"/>
    </source>
</evidence>
<accession>A0A8J7NNJ3</accession>
<sequence length="446" mass="49749">MTGDALSHGFTAFQEQWTGMRQIQILPSGSLSDRSRPGPQSSPSPQSRPPRASWEPAGSVPPSVLTNAASRIVTPPHLRYRAFLKPATGLNRQIALLPEKVFTQELDSMDSLFAVLVILSLPTLARASEEWCYHDETCNDVVWAAKPIGKCDGQRQSPIDIVTANVTKNTSLTKFSFTGYNNRTKFRTIANIGHTVTLKLMEGVEIRGGGLSDTYVAQQFHLHWGNTSSGLGSEHTVDGRRYPMELHVVHLKKGYDLHQAQNDPEGIAVLGFLIEATNGTQTPESWRVLTSHLRNISEKDQSLDLSLRLSLNDLLSGVDRSKYYRYKGSLTTPNCSEAVVWTVFQQPLRLSRDLTHTHTVTPDPRTANTHTPLHQTPALRTHTHTVTPDPRTVNTHTPTLLHTYKYMQTPRHTHTQCKHTVTHTVGYTHTPVHQTHTLCLCVCTDM</sequence>
<dbReference type="InterPro" id="IPR018338">
    <property type="entry name" value="Carbonic_anhydrase_a-class_CS"/>
</dbReference>
<evidence type="ECO:0000256" key="8">
    <source>
        <dbReference type="SAM" id="MobiDB-lite"/>
    </source>
</evidence>
<dbReference type="FunFam" id="3.10.200.10:FF:000003">
    <property type="entry name" value="Carbonic anhydrase 12"/>
    <property type="match status" value="1"/>
</dbReference>
<dbReference type="SUPFAM" id="SSF51069">
    <property type="entry name" value="Carbonic anhydrase"/>
    <property type="match status" value="1"/>
</dbReference>
<dbReference type="PROSITE" id="PS51144">
    <property type="entry name" value="ALPHA_CA_2"/>
    <property type="match status" value="1"/>
</dbReference>
<gene>
    <name evidence="10" type="primary">Ca4_2</name>
    <name evidence="10" type="ORF">GTO95_0012521</name>
</gene>
<reference evidence="10" key="1">
    <citation type="journal article" date="2021" name="Cell">
        <title>Tracing the genetic footprints of vertebrate landing in non-teleost ray-finned fishes.</title>
        <authorList>
            <person name="Bi X."/>
            <person name="Wang K."/>
            <person name="Yang L."/>
            <person name="Pan H."/>
            <person name="Jiang H."/>
            <person name="Wei Q."/>
            <person name="Fang M."/>
            <person name="Yu H."/>
            <person name="Zhu C."/>
            <person name="Cai Y."/>
            <person name="He Y."/>
            <person name="Gan X."/>
            <person name="Zeng H."/>
            <person name="Yu D."/>
            <person name="Zhu Y."/>
            <person name="Jiang H."/>
            <person name="Qiu Q."/>
            <person name="Yang H."/>
            <person name="Zhang Y.E."/>
            <person name="Wang W."/>
            <person name="Zhu M."/>
            <person name="He S."/>
            <person name="Zhang G."/>
        </authorList>
    </citation>
    <scope>NUCLEOTIDE SEQUENCE</scope>
    <source>
        <strain evidence="10">Allg_001</strain>
    </source>
</reference>
<evidence type="ECO:0000256" key="3">
    <source>
        <dbReference type="ARBA" id="ARBA00022723"/>
    </source>
</evidence>
<dbReference type="Gene3D" id="3.10.200.10">
    <property type="entry name" value="Alpha carbonic anhydrase"/>
    <property type="match status" value="1"/>
</dbReference>
<feature type="non-terminal residue" evidence="10">
    <location>
        <position position="446"/>
    </location>
</feature>
<dbReference type="InterPro" id="IPR036398">
    <property type="entry name" value="CA_dom_sf"/>
</dbReference>
<evidence type="ECO:0000313" key="11">
    <source>
        <dbReference type="Proteomes" id="UP000736164"/>
    </source>
</evidence>
<feature type="non-terminal residue" evidence="10">
    <location>
        <position position="1"/>
    </location>
</feature>
<evidence type="ECO:0000256" key="1">
    <source>
        <dbReference type="ARBA" id="ARBA00010718"/>
    </source>
</evidence>
<keyword evidence="4 7" id="KW-0862">Zinc</keyword>
<name>A0A8J7NNJ3_ATRSP</name>
<dbReference type="EC" id="4.2.1.1" evidence="2 7"/>
<dbReference type="InterPro" id="IPR001148">
    <property type="entry name" value="CA_dom"/>
</dbReference>
<dbReference type="Pfam" id="PF00194">
    <property type="entry name" value="Carb_anhydrase"/>
    <property type="match status" value="1"/>
</dbReference>
<keyword evidence="11" id="KW-1185">Reference proteome</keyword>
<evidence type="ECO:0000256" key="5">
    <source>
        <dbReference type="ARBA" id="ARBA00023180"/>
    </source>
</evidence>
<evidence type="ECO:0000256" key="7">
    <source>
        <dbReference type="RuleBase" id="RU367011"/>
    </source>
</evidence>
<dbReference type="AlphaFoldDB" id="A0A8J7NNJ3"/>
<proteinExistence type="inferred from homology"/>
<dbReference type="InterPro" id="IPR023561">
    <property type="entry name" value="Carbonic_anhydrase_a-class"/>
</dbReference>
<keyword evidence="3 7" id="KW-0479">Metal-binding</keyword>
<feature type="region of interest" description="Disordered" evidence="8">
    <location>
        <begin position="28"/>
        <end position="61"/>
    </location>
</feature>
<evidence type="ECO:0000256" key="4">
    <source>
        <dbReference type="ARBA" id="ARBA00022833"/>
    </source>
</evidence>
<dbReference type="PANTHER" id="PTHR18952">
    <property type="entry name" value="CARBONIC ANHYDRASE"/>
    <property type="match status" value="1"/>
</dbReference>
<dbReference type="GO" id="GO:0005886">
    <property type="term" value="C:plasma membrane"/>
    <property type="evidence" value="ECO:0007669"/>
    <property type="project" value="TreeGrafter"/>
</dbReference>
<dbReference type="Proteomes" id="UP000736164">
    <property type="component" value="Unassembled WGS sequence"/>
</dbReference>
<keyword evidence="6 7" id="KW-0456">Lyase</keyword>
<comment type="caution">
    <text evidence="10">The sequence shown here is derived from an EMBL/GenBank/DDBJ whole genome shotgun (WGS) entry which is preliminary data.</text>
</comment>
<dbReference type="PROSITE" id="PS00162">
    <property type="entry name" value="ALPHA_CA_1"/>
    <property type="match status" value="1"/>
</dbReference>